<dbReference type="Proteomes" id="UP001597034">
    <property type="component" value="Unassembled WGS sequence"/>
</dbReference>
<keyword evidence="2" id="KW-1133">Transmembrane helix</keyword>
<keyword evidence="2" id="KW-0812">Transmembrane</keyword>
<dbReference type="AlphaFoldDB" id="A0ABD6DIK0"/>
<evidence type="ECO:0000256" key="1">
    <source>
        <dbReference type="SAM" id="MobiDB-lite"/>
    </source>
</evidence>
<proteinExistence type="predicted"/>
<feature type="region of interest" description="Disordered" evidence="1">
    <location>
        <begin position="81"/>
        <end position="100"/>
    </location>
</feature>
<evidence type="ECO:0000313" key="7">
    <source>
        <dbReference type="Proteomes" id="UP001597034"/>
    </source>
</evidence>
<feature type="domain" description="DUF8054" evidence="5">
    <location>
        <begin position="107"/>
        <end position="221"/>
    </location>
</feature>
<dbReference type="Pfam" id="PF26236">
    <property type="entry name" value="DUF8054_N"/>
    <property type="match status" value="1"/>
</dbReference>
<organism evidence="6 7">
    <name type="scientific">Haloarchaeobius litoreus</name>
    <dbReference type="NCBI Taxonomy" id="755306"/>
    <lineage>
        <taxon>Archaea</taxon>
        <taxon>Methanobacteriati</taxon>
        <taxon>Methanobacteriota</taxon>
        <taxon>Stenosarchaea group</taxon>
        <taxon>Halobacteria</taxon>
        <taxon>Halobacteriales</taxon>
        <taxon>Halorubellaceae</taxon>
        <taxon>Haloarchaeobius</taxon>
    </lineage>
</organism>
<evidence type="ECO:0000259" key="4">
    <source>
        <dbReference type="Pfam" id="PF26237"/>
    </source>
</evidence>
<feature type="transmembrane region" description="Helical" evidence="2">
    <location>
        <begin position="18"/>
        <end position="37"/>
    </location>
</feature>
<feature type="domain" description="DUF8054" evidence="3">
    <location>
        <begin position="5"/>
        <end position="76"/>
    </location>
</feature>
<sequence length="273" mass="28935">MTALDVIRRPEYTGARRCWPCTVVNVVLVLAASVAVYVADFPIVAGVVAVLGLLGVWARGYVVPYTPRFAPRLANALGVGGTFGHDEGPPERELGGSLGGEADPDAVVDTLLQAGVLAEDAEGLYMTDEFRTRWRDAMGPLQEATLDELAEAVMGVRMDADVRAERNERGEYVVVASHDGNRLHDAWLTRPVVIAEVAGVNALAGSGLTREAQLLAVEPLRSFLAECPDCGGPVEETTTVDCCGGPPGTAAEPDHVLACTDCDSLLFTFPTEE</sequence>
<protein>
    <recommendedName>
        <fullName evidence="8">Restriction endonuclease</fullName>
    </recommendedName>
</protein>
<reference evidence="6 7" key="1">
    <citation type="journal article" date="2019" name="Int. J. Syst. Evol. Microbiol.">
        <title>The Global Catalogue of Microorganisms (GCM) 10K type strain sequencing project: providing services to taxonomists for standard genome sequencing and annotation.</title>
        <authorList>
            <consortium name="The Broad Institute Genomics Platform"/>
            <consortium name="The Broad Institute Genome Sequencing Center for Infectious Disease"/>
            <person name="Wu L."/>
            <person name="Ma J."/>
        </authorList>
    </citation>
    <scope>NUCLEOTIDE SEQUENCE [LARGE SCALE GENOMIC DNA]</scope>
    <source>
        <strain evidence="6 7">CGMCC 1.10390</strain>
    </source>
</reference>
<dbReference type="InterPro" id="IPR058775">
    <property type="entry name" value="DUF8054_M"/>
</dbReference>
<gene>
    <name evidence="6" type="ORF">ACFSBL_09235</name>
</gene>
<dbReference type="EMBL" id="JBHUDO010000002">
    <property type="protein sequence ID" value="MFD1645866.1"/>
    <property type="molecule type" value="Genomic_DNA"/>
</dbReference>
<evidence type="ECO:0000259" key="3">
    <source>
        <dbReference type="Pfam" id="PF26236"/>
    </source>
</evidence>
<dbReference type="RefSeq" id="WP_256398611.1">
    <property type="nucleotide sequence ID" value="NZ_JANHJR010000001.1"/>
</dbReference>
<feature type="domain" description="DUF8054" evidence="4">
    <location>
        <begin position="226"/>
        <end position="269"/>
    </location>
</feature>
<evidence type="ECO:0000259" key="5">
    <source>
        <dbReference type="Pfam" id="PF26238"/>
    </source>
</evidence>
<accession>A0ABD6DIK0</accession>
<keyword evidence="2" id="KW-0472">Membrane</keyword>
<feature type="compositionally biased region" description="Basic and acidic residues" evidence="1">
    <location>
        <begin position="84"/>
        <end position="94"/>
    </location>
</feature>
<name>A0ABD6DIK0_9EURY</name>
<keyword evidence="7" id="KW-1185">Reference proteome</keyword>
<evidence type="ECO:0008006" key="8">
    <source>
        <dbReference type="Google" id="ProtNLM"/>
    </source>
</evidence>
<dbReference type="InterPro" id="IPR058674">
    <property type="entry name" value="DUF8054_N"/>
</dbReference>
<dbReference type="InterPro" id="IPR058675">
    <property type="entry name" value="DUF8054_C"/>
</dbReference>
<comment type="caution">
    <text evidence="6">The sequence shown here is derived from an EMBL/GenBank/DDBJ whole genome shotgun (WGS) entry which is preliminary data.</text>
</comment>
<evidence type="ECO:0000313" key="6">
    <source>
        <dbReference type="EMBL" id="MFD1645866.1"/>
    </source>
</evidence>
<feature type="transmembrane region" description="Helical" evidence="2">
    <location>
        <begin position="43"/>
        <end position="62"/>
    </location>
</feature>
<evidence type="ECO:0000256" key="2">
    <source>
        <dbReference type="SAM" id="Phobius"/>
    </source>
</evidence>
<dbReference type="Pfam" id="PF26238">
    <property type="entry name" value="DUF8054_M"/>
    <property type="match status" value="1"/>
</dbReference>
<dbReference type="Pfam" id="PF26237">
    <property type="entry name" value="DUF8054_C"/>
    <property type="match status" value="1"/>
</dbReference>